<evidence type="ECO:0000256" key="1">
    <source>
        <dbReference type="SAM" id="MobiDB-lite"/>
    </source>
</evidence>
<organism evidence="2 3">
    <name type="scientific">Scandinavium lactucae</name>
    <dbReference type="NCBI Taxonomy" id="3095028"/>
    <lineage>
        <taxon>Bacteria</taxon>
        <taxon>Pseudomonadati</taxon>
        <taxon>Pseudomonadota</taxon>
        <taxon>Gammaproteobacteria</taxon>
        <taxon>Enterobacterales</taxon>
        <taxon>Enterobacteriaceae</taxon>
        <taxon>Scandinavium</taxon>
    </lineage>
</organism>
<dbReference type="RefSeq" id="WP_319786327.1">
    <property type="nucleotide sequence ID" value="NZ_JAWXRD010000031.1"/>
</dbReference>
<evidence type="ECO:0000313" key="3">
    <source>
        <dbReference type="Proteomes" id="UP001275664"/>
    </source>
</evidence>
<dbReference type="SUPFAM" id="SSF52833">
    <property type="entry name" value="Thioredoxin-like"/>
    <property type="match status" value="1"/>
</dbReference>
<dbReference type="EMBL" id="JAWXRD010000031">
    <property type="protein sequence ID" value="MDX6041243.1"/>
    <property type="molecule type" value="Genomic_DNA"/>
</dbReference>
<comment type="caution">
    <text evidence="2">The sequence shown here is derived from an EMBL/GenBank/DDBJ whole genome shotgun (WGS) entry which is preliminary data.</text>
</comment>
<accession>A0ABU4QSL7</accession>
<feature type="compositionally biased region" description="Pro residues" evidence="1">
    <location>
        <begin position="159"/>
        <end position="173"/>
    </location>
</feature>
<keyword evidence="3" id="KW-1185">Reference proteome</keyword>
<sequence length="359" mass="39090">MSEQTIFNISTEIHGQHLMVRMNDRSIFCLNRPTTERYQLTLEQDAGKYVIWMRQGYSAYARLYATEDPEQASLIMSSTADALSRIAMNFYAPQTAPEGSKSKWKWFAPVVVCLILAGTWLARSGPVQVPVPAGQITSVPVTSPVQPAQTAVTAVTPTQPIPQTPQTPQPQPAPQTQTAQATASLSPEAAAEARALLAERLKNGAAKQEFTIQLSSGHERSLYIFLDPECPNCRIFEPTVQALAEDYNVEIFPVTLIGKTRTADEVVPLLCAAPEKRAQMWKALNDTGAGMLNPAEKEKAEAAPADCNAGKLALARNDLAFDLYRMPGTPTVISDDGRMIPLQAMSSDATLKAFLNTPQ</sequence>
<dbReference type="Proteomes" id="UP001275664">
    <property type="component" value="Unassembled WGS sequence"/>
</dbReference>
<feature type="compositionally biased region" description="Low complexity" evidence="1">
    <location>
        <begin position="174"/>
        <end position="185"/>
    </location>
</feature>
<feature type="region of interest" description="Disordered" evidence="1">
    <location>
        <begin position="158"/>
        <end position="185"/>
    </location>
</feature>
<name>A0ABU4QSL7_9ENTR</name>
<proteinExistence type="predicted"/>
<evidence type="ECO:0000313" key="2">
    <source>
        <dbReference type="EMBL" id="MDX6041243.1"/>
    </source>
</evidence>
<dbReference type="Gene3D" id="3.40.30.10">
    <property type="entry name" value="Glutaredoxin"/>
    <property type="match status" value="1"/>
</dbReference>
<reference evidence="2 3" key="1">
    <citation type="submission" date="2023-11" db="EMBL/GenBank/DDBJ databases">
        <title>Scandinavium wanjuensis sp. nov., isolated from lettuce South Korea.</title>
        <authorList>
            <person name="Park J."/>
            <person name="Park S."/>
            <person name="Oh K.K."/>
            <person name="Cho G.S."/>
            <person name="Franz C.M.A.P."/>
        </authorList>
    </citation>
    <scope>NUCLEOTIDE SEQUENCE [LARGE SCALE GENOMIC DNA]</scope>
    <source>
        <strain evidence="2 3">V105_6</strain>
    </source>
</reference>
<gene>
    <name evidence="2" type="ORF">SIK69_13705</name>
</gene>
<dbReference type="InterPro" id="IPR036249">
    <property type="entry name" value="Thioredoxin-like_sf"/>
</dbReference>
<protein>
    <submittedName>
        <fullName evidence="2">Thioredoxin fold domain-containing protein</fullName>
    </submittedName>
</protein>